<dbReference type="InterPro" id="IPR002035">
    <property type="entry name" value="VWF_A"/>
</dbReference>
<evidence type="ECO:0000259" key="2">
    <source>
        <dbReference type="SMART" id="SM00327"/>
    </source>
</evidence>
<dbReference type="Proteomes" id="UP001279553">
    <property type="component" value="Unassembled WGS sequence"/>
</dbReference>
<sequence length="404" mass="45023">MTAPATSGVLAANIMHFARLLRRAGLPVGPGEVIAAAQSLALIDISDRRIVHAALRAVMLRRHEHTDLFDQAFSVFWRNPDASKFAALLANMEGRTPAEERAPPGTRRLAEAMAATKSRERPPDPDQPQQIDAVLTASAQERLDSLDFEAMSAAEIAEAKRAITRLRLPLDERRTRRTRPAARGSRIDLKQTLHRSLRQSGEIFDMVRKIPLTRPPPLVVLCDISGSMARYAQILLHFLHAVANDRDRVTTFLFGTRLTNITRQLERRDPEIAFQRVANIVPDWSGGTRIGEALAEFNRHWSRRVLAQGAVVLLVTDGLDRDGAAGLASNMARLHRSSRRLIWLNPLLRYDGFAPKSQGARAMLPHVDEFRPVHNLASLRGLITALSTAAPPRLQAATLWEERR</sequence>
<dbReference type="AlphaFoldDB" id="A0AAW9DN34"/>
<reference evidence="3 4" key="1">
    <citation type="submission" date="2023-11" db="EMBL/GenBank/DDBJ databases">
        <title>MicrobeMod: A computational toolkit for identifying prokaryotic methylation and restriction-modification with nanopore sequencing.</title>
        <authorList>
            <person name="Crits-Christoph A."/>
            <person name="Kang S.C."/>
            <person name="Lee H."/>
            <person name="Ostrov N."/>
        </authorList>
    </citation>
    <scope>NUCLEOTIDE SEQUENCE [LARGE SCALE GENOMIC DNA]</scope>
    <source>
        <strain evidence="3 4">DSMZ 700</strain>
    </source>
</reference>
<dbReference type="Pfam" id="PF05762">
    <property type="entry name" value="VWA_CoxE"/>
    <property type="match status" value="1"/>
</dbReference>
<feature type="region of interest" description="Disordered" evidence="1">
    <location>
        <begin position="95"/>
        <end position="129"/>
    </location>
</feature>
<accession>A0AAW9DN34</accession>
<evidence type="ECO:0000256" key="1">
    <source>
        <dbReference type="SAM" id="MobiDB-lite"/>
    </source>
</evidence>
<evidence type="ECO:0000313" key="3">
    <source>
        <dbReference type="EMBL" id="MDX5930461.1"/>
    </source>
</evidence>
<gene>
    <name evidence="3" type="ORF">SIL87_06755</name>
</gene>
<proteinExistence type="predicted"/>
<dbReference type="InterPro" id="IPR008912">
    <property type="entry name" value="Uncharacterised_CoxE"/>
</dbReference>
<dbReference type="SMART" id="SM00327">
    <property type="entry name" value="VWA"/>
    <property type="match status" value="1"/>
</dbReference>
<dbReference type="PIRSF" id="PIRSF010256">
    <property type="entry name" value="CoxE_vWa"/>
    <property type="match status" value="1"/>
</dbReference>
<dbReference type="PANTHER" id="PTHR39338:SF6">
    <property type="entry name" value="BLL5662 PROTEIN"/>
    <property type="match status" value="1"/>
</dbReference>
<protein>
    <submittedName>
        <fullName evidence="3">VWA domain-containing protein</fullName>
    </submittedName>
</protein>
<dbReference type="PANTHER" id="PTHR39338">
    <property type="entry name" value="BLL5662 PROTEIN-RELATED"/>
    <property type="match status" value="1"/>
</dbReference>
<dbReference type="Gene3D" id="3.40.50.410">
    <property type="entry name" value="von Willebrand factor, type A domain"/>
    <property type="match status" value="1"/>
</dbReference>
<dbReference type="CDD" id="cd00198">
    <property type="entry name" value="vWFA"/>
    <property type="match status" value="1"/>
</dbReference>
<evidence type="ECO:0000313" key="4">
    <source>
        <dbReference type="Proteomes" id="UP001279553"/>
    </source>
</evidence>
<dbReference type="RefSeq" id="WP_319613406.1">
    <property type="nucleotide sequence ID" value="NZ_JAWXYB010000018.1"/>
</dbReference>
<dbReference type="EMBL" id="JAWXYB010000018">
    <property type="protein sequence ID" value="MDX5930461.1"/>
    <property type="molecule type" value="Genomic_DNA"/>
</dbReference>
<organism evidence="3 4">
    <name type="scientific">Acidiphilium acidophilum</name>
    <name type="common">Thiobacillus acidophilus</name>
    <dbReference type="NCBI Taxonomy" id="76588"/>
    <lineage>
        <taxon>Bacteria</taxon>
        <taxon>Pseudomonadati</taxon>
        <taxon>Pseudomonadota</taxon>
        <taxon>Alphaproteobacteria</taxon>
        <taxon>Acetobacterales</taxon>
        <taxon>Acidocellaceae</taxon>
        <taxon>Acidiphilium</taxon>
    </lineage>
</organism>
<dbReference type="InterPro" id="IPR036465">
    <property type="entry name" value="vWFA_dom_sf"/>
</dbReference>
<name>A0AAW9DN34_ACIAO</name>
<dbReference type="InterPro" id="IPR011195">
    <property type="entry name" value="UCP010256"/>
</dbReference>
<dbReference type="SUPFAM" id="SSF53300">
    <property type="entry name" value="vWA-like"/>
    <property type="match status" value="1"/>
</dbReference>
<feature type="domain" description="VWFA" evidence="2">
    <location>
        <begin position="215"/>
        <end position="388"/>
    </location>
</feature>
<keyword evidence="4" id="KW-1185">Reference proteome</keyword>
<comment type="caution">
    <text evidence="3">The sequence shown here is derived from an EMBL/GenBank/DDBJ whole genome shotgun (WGS) entry which is preliminary data.</text>
</comment>